<keyword evidence="1" id="KW-0472">Membrane</keyword>
<dbReference type="InterPro" id="IPR046289">
    <property type="entry name" value="DUF6326"/>
</dbReference>
<proteinExistence type="predicted"/>
<accession>A0A1Z3HJY8</accession>
<organism evidence="2 3">
    <name type="scientific">Halomicronema hongdechloris C2206</name>
    <dbReference type="NCBI Taxonomy" id="1641165"/>
    <lineage>
        <taxon>Bacteria</taxon>
        <taxon>Bacillati</taxon>
        <taxon>Cyanobacteriota</taxon>
        <taxon>Cyanophyceae</taxon>
        <taxon>Nodosilineales</taxon>
        <taxon>Nodosilineaceae</taxon>
        <taxon>Halomicronema</taxon>
    </lineage>
</organism>
<dbReference type="KEGG" id="hhg:XM38_015600"/>
<protein>
    <recommendedName>
        <fullName evidence="4">DoxX family protein</fullName>
    </recommendedName>
</protein>
<dbReference type="OrthoDB" id="1551186at2"/>
<dbReference type="STRING" id="1641165.XM38_20440"/>
<dbReference type="Proteomes" id="UP000191901">
    <property type="component" value="Chromosome"/>
</dbReference>
<sequence length="141" mass="16254">MNLQKQMLTMETKAKLSTLWIFVLLNVIFRDLHELAKPEYLEELMNGQVTEQMLLLAGFMIEVPIAMVLLSRLLPYGANRWTNIIAAVIVLSLLIMYGTTDLDDTFFIIVKIAALSLVIWTAWRWRNPYLKQHTIGQEVSS</sequence>
<keyword evidence="3" id="KW-1185">Reference proteome</keyword>
<feature type="transmembrane region" description="Helical" evidence="1">
    <location>
        <begin position="81"/>
        <end position="99"/>
    </location>
</feature>
<reference evidence="2 3" key="1">
    <citation type="journal article" date="2016" name="Biochim. Biophys. Acta">
        <title>Characterization of red-shifted phycobilisomes isolated from the chlorophyll f-containing cyanobacterium Halomicronema hongdechloris.</title>
        <authorList>
            <person name="Li Y."/>
            <person name="Lin Y."/>
            <person name="Garvey C.J."/>
            <person name="Birch D."/>
            <person name="Corkery R.W."/>
            <person name="Loughlin P.C."/>
            <person name="Scheer H."/>
            <person name="Willows R.D."/>
            <person name="Chen M."/>
        </authorList>
    </citation>
    <scope>NUCLEOTIDE SEQUENCE [LARGE SCALE GENOMIC DNA]</scope>
    <source>
        <strain evidence="2 3">C2206</strain>
    </source>
</reference>
<evidence type="ECO:0000256" key="1">
    <source>
        <dbReference type="SAM" id="Phobius"/>
    </source>
</evidence>
<name>A0A1Z3HJY8_9CYAN</name>
<dbReference type="EMBL" id="CP021983">
    <property type="protein sequence ID" value="ASC70620.1"/>
    <property type="molecule type" value="Genomic_DNA"/>
</dbReference>
<feature type="transmembrane region" description="Helical" evidence="1">
    <location>
        <begin position="54"/>
        <end position="74"/>
    </location>
</feature>
<evidence type="ECO:0000313" key="3">
    <source>
        <dbReference type="Proteomes" id="UP000191901"/>
    </source>
</evidence>
<gene>
    <name evidence="2" type="ORF">XM38_015600</name>
</gene>
<keyword evidence="1" id="KW-1133">Transmembrane helix</keyword>
<keyword evidence="1" id="KW-0812">Transmembrane</keyword>
<evidence type="ECO:0000313" key="2">
    <source>
        <dbReference type="EMBL" id="ASC70620.1"/>
    </source>
</evidence>
<feature type="transmembrane region" description="Helical" evidence="1">
    <location>
        <begin position="105"/>
        <end position="123"/>
    </location>
</feature>
<dbReference type="AlphaFoldDB" id="A0A1Z3HJY8"/>
<evidence type="ECO:0008006" key="4">
    <source>
        <dbReference type="Google" id="ProtNLM"/>
    </source>
</evidence>
<dbReference type="Pfam" id="PF19851">
    <property type="entry name" value="DUF6326"/>
    <property type="match status" value="1"/>
</dbReference>